<feature type="compositionally biased region" description="Basic and acidic residues" evidence="3">
    <location>
        <begin position="265"/>
        <end position="276"/>
    </location>
</feature>
<feature type="compositionally biased region" description="Basic and acidic residues" evidence="3">
    <location>
        <begin position="379"/>
        <end position="402"/>
    </location>
</feature>
<dbReference type="STRING" id="225164.V4AT97"/>
<feature type="region of interest" description="Disordered" evidence="3">
    <location>
        <begin position="377"/>
        <end position="407"/>
    </location>
</feature>
<accession>V4AT97</accession>
<dbReference type="AlphaFoldDB" id="V4AT97"/>
<keyword evidence="1" id="KW-0479">Metal-binding</keyword>
<feature type="region of interest" description="Disordered" evidence="3">
    <location>
        <begin position="179"/>
        <end position="203"/>
    </location>
</feature>
<dbReference type="OrthoDB" id="28045at2759"/>
<gene>
    <name evidence="5" type="ORF">LOTGIDRAFT_157703</name>
</gene>
<dbReference type="InterPro" id="IPR002219">
    <property type="entry name" value="PKC_DAG/PE"/>
</dbReference>
<dbReference type="EMBL" id="KB200701">
    <property type="protein sequence ID" value="ESP00498.1"/>
    <property type="molecule type" value="Genomic_DNA"/>
</dbReference>
<organism evidence="5 6">
    <name type="scientific">Lottia gigantea</name>
    <name type="common">Giant owl limpet</name>
    <dbReference type="NCBI Taxonomy" id="225164"/>
    <lineage>
        <taxon>Eukaryota</taxon>
        <taxon>Metazoa</taxon>
        <taxon>Spiralia</taxon>
        <taxon>Lophotrochozoa</taxon>
        <taxon>Mollusca</taxon>
        <taxon>Gastropoda</taxon>
        <taxon>Patellogastropoda</taxon>
        <taxon>Lottioidea</taxon>
        <taxon>Lottiidae</taxon>
        <taxon>Lottia</taxon>
    </lineage>
</organism>
<dbReference type="InterPro" id="IPR046349">
    <property type="entry name" value="C1-like_sf"/>
</dbReference>
<feature type="domain" description="Phorbol-ester/DAG-type" evidence="4">
    <location>
        <begin position="430"/>
        <end position="478"/>
    </location>
</feature>
<feature type="region of interest" description="Disordered" evidence="3">
    <location>
        <begin position="308"/>
        <end position="348"/>
    </location>
</feature>
<dbReference type="PROSITE" id="PS50081">
    <property type="entry name" value="ZF_DAG_PE_2"/>
    <property type="match status" value="1"/>
</dbReference>
<reference evidence="5 6" key="1">
    <citation type="journal article" date="2013" name="Nature">
        <title>Insights into bilaterian evolution from three spiralian genomes.</title>
        <authorList>
            <person name="Simakov O."/>
            <person name="Marletaz F."/>
            <person name="Cho S.J."/>
            <person name="Edsinger-Gonzales E."/>
            <person name="Havlak P."/>
            <person name="Hellsten U."/>
            <person name="Kuo D.H."/>
            <person name="Larsson T."/>
            <person name="Lv J."/>
            <person name="Arendt D."/>
            <person name="Savage R."/>
            <person name="Osoegawa K."/>
            <person name="de Jong P."/>
            <person name="Grimwood J."/>
            <person name="Chapman J.A."/>
            <person name="Shapiro H."/>
            <person name="Aerts A."/>
            <person name="Otillar R.P."/>
            <person name="Terry A.Y."/>
            <person name="Boore J.L."/>
            <person name="Grigoriev I.V."/>
            <person name="Lindberg D.R."/>
            <person name="Seaver E.C."/>
            <person name="Weisblat D.A."/>
            <person name="Putnam N.H."/>
            <person name="Rokhsar D.S."/>
        </authorList>
    </citation>
    <scope>NUCLEOTIDE SEQUENCE [LARGE SCALE GENOMIC DNA]</scope>
</reference>
<dbReference type="Gene3D" id="3.30.60.20">
    <property type="match status" value="1"/>
</dbReference>
<dbReference type="KEGG" id="lgi:LOTGIDRAFT_157703"/>
<dbReference type="GO" id="GO:0046872">
    <property type="term" value="F:metal ion binding"/>
    <property type="evidence" value="ECO:0007669"/>
    <property type="project" value="UniProtKB-KW"/>
</dbReference>
<dbReference type="InterPro" id="IPR051632">
    <property type="entry name" value="Rho_GEF"/>
</dbReference>
<keyword evidence="6" id="KW-1185">Reference proteome</keyword>
<evidence type="ECO:0000313" key="5">
    <source>
        <dbReference type="EMBL" id="ESP00498.1"/>
    </source>
</evidence>
<dbReference type="OMA" id="AYGCDSH"/>
<dbReference type="SMART" id="SM00109">
    <property type="entry name" value="C1"/>
    <property type="match status" value="1"/>
</dbReference>
<dbReference type="RefSeq" id="XP_009048617.1">
    <property type="nucleotide sequence ID" value="XM_009050369.1"/>
</dbReference>
<proteinExistence type="predicted"/>
<dbReference type="PANTHER" id="PTHR13944">
    <property type="entry name" value="AGAP007712-PA"/>
    <property type="match status" value="1"/>
</dbReference>
<name>V4AT97_LOTGI</name>
<evidence type="ECO:0000256" key="2">
    <source>
        <dbReference type="ARBA" id="ARBA00022833"/>
    </source>
</evidence>
<dbReference type="HOGENOM" id="CLU_553521_0_0_1"/>
<dbReference type="SUPFAM" id="SSF57889">
    <property type="entry name" value="Cysteine-rich domain"/>
    <property type="match status" value="1"/>
</dbReference>
<dbReference type="GeneID" id="20237482"/>
<sequence>MNNPSQTIYIKGTRRASMPCIINDFTIINPHETDHHKSMLDLVDDDRNHDNNYVESANFSYPSAVCTDIIDPNIRICVNGVTVDSSTDYSTSNHSDQSVNDIKYINKSISRIQNDEAKVRRRSWCPNTTSLEEEDEDSKDHSTRVRMLALTGKRLKNNITTELITVELLSICSCRNKYEPEQSHGDDGSDEEDYQDAREQATPSLSRIKLGEMNKPVDFSTTADYPGSGPTVEDMPDASSYFARLLTEGAVSGPMKSEEQPSDPVYKRSNSEVEETATKEVTFRTYSVEASKSRNSYDEADSSCLNIPHSSMTKSISTPSIPAAGQKTTEDRKSSLRREANREGKHALFRRQREVEEFDEDSVTSNKKASISLQDFLNEELKRSPSPDSDDKNKQTKKEEGKKRKTSVFSRISYRNKKKEKENKVKNTSTHQFVSICYSNNTACHVCHKTMANKPALKCENCLINVHENNCQDQIMPCDKNRMVKFKLSEQVC</sequence>
<keyword evidence="2" id="KW-0862">Zinc</keyword>
<protein>
    <recommendedName>
        <fullName evidence="4">Phorbol-ester/DAG-type domain-containing protein</fullName>
    </recommendedName>
</protein>
<feature type="region of interest" description="Disordered" evidence="3">
    <location>
        <begin position="251"/>
        <end position="276"/>
    </location>
</feature>
<dbReference type="Proteomes" id="UP000030746">
    <property type="component" value="Unassembled WGS sequence"/>
</dbReference>
<dbReference type="GO" id="GO:0035023">
    <property type="term" value="P:regulation of Rho protein signal transduction"/>
    <property type="evidence" value="ECO:0007669"/>
    <property type="project" value="TreeGrafter"/>
</dbReference>
<feature type="compositionally biased region" description="Basic and acidic residues" evidence="3">
    <location>
        <begin position="328"/>
        <end position="348"/>
    </location>
</feature>
<feature type="compositionally biased region" description="Polar residues" evidence="3">
    <location>
        <begin position="308"/>
        <end position="320"/>
    </location>
</feature>
<dbReference type="PANTHER" id="PTHR13944:SF21">
    <property type="entry name" value="CYSTS, ISOFORM C"/>
    <property type="match status" value="1"/>
</dbReference>
<evidence type="ECO:0000259" key="4">
    <source>
        <dbReference type="PROSITE" id="PS50081"/>
    </source>
</evidence>
<dbReference type="CTD" id="20237482"/>
<dbReference type="CDD" id="cd20815">
    <property type="entry name" value="C1_p190RhoGEF-like"/>
    <property type="match status" value="1"/>
</dbReference>
<evidence type="ECO:0000256" key="3">
    <source>
        <dbReference type="SAM" id="MobiDB-lite"/>
    </source>
</evidence>
<evidence type="ECO:0000313" key="6">
    <source>
        <dbReference type="Proteomes" id="UP000030746"/>
    </source>
</evidence>
<evidence type="ECO:0000256" key="1">
    <source>
        <dbReference type="ARBA" id="ARBA00022723"/>
    </source>
</evidence>